<dbReference type="Proteomes" id="UP000192769">
    <property type="component" value="Unassembled WGS sequence"/>
</dbReference>
<keyword evidence="6" id="KW-0119">Carbohydrate metabolism</keyword>
<evidence type="ECO:0000256" key="4">
    <source>
        <dbReference type="ARBA" id="ARBA00022801"/>
    </source>
</evidence>
<dbReference type="NCBIfam" id="NF008087">
    <property type="entry name" value="PRK10826.1"/>
    <property type="match status" value="1"/>
</dbReference>
<dbReference type="SFLD" id="SFLDS00003">
    <property type="entry name" value="Haloacid_Dehalogenase"/>
    <property type="match status" value="1"/>
</dbReference>
<evidence type="ECO:0000256" key="1">
    <source>
        <dbReference type="ARBA" id="ARBA00001946"/>
    </source>
</evidence>
<reference evidence="7 8" key="1">
    <citation type="submission" date="2017-02" db="EMBL/GenBank/DDBJ databases">
        <title>Whole genome shotgun sequence of Pantoea agglomerans strain AS1 isolated from a cycad, Zamia floridana in Central Florida, USA.</title>
        <authorList>
            <person name="Lata P."/>
            <person name="Govindarajan S."/>
            <person name="Qi F."/>
            <person name="Li J.-L."/>
            <person name="Maurya S.K."/>
            <person name="Sahoo M.K."/>
        </authorList>
    </citation>
    <scope>NUCLEOTIDE SEQUENCE [LARGE SCALE GENOMIC DNA]</scope>
    <source>
        <strain evidence="7 8">AS1</strain>
    </source>
</reference>
<comment type="similarity">
    <text evidence="2">Belongs to the HAD-like hydrolase superfamily. CbbY/CbbZ/Gph/YieH family.</text>
</comment>
<dbReference type="RefSeq" id="WP_081137289.1">
    <property type="nucleotide sequence ID" value="NZ_MWUE01000008.1"/>
</dbReference>
<dbReference type="PANTHER" id="PTHR46193:SF18">
    <property type="entry name" value="HEXITOL PHOSPHATASE B"/>
    <property type="match status" value="1"/>
</dbReference>
<gene>
    <name evidence="7" type="ORF">B2J69_05830</name>
</gene>
<evidence type="ECO:0000313" key="7">
    <source>
        <dbReference type="EMBL" id="OQP35036.1"/>
    </source>
</evidence>
<dbReference type="Pfam" id="PF00702">
    <property type="entry name" value="Hydrolase"/>
    <property type="match status" value="1"/>
</dbReference>
<accession>A0A1V9DMH3</accession>
<organism evidence="7 8">
    <name type="scientific">Pantoea latae</name>
    <dbReference type="NCBI Taxonomy" id="1964541"/>
    <lineage>
        <taxon>Bacteria</taxon>
        <taxon>Pseudomonadati</taxon>
        <taxon>Pseudomonadota</taxon>
        <taxon>Gammaproteobacteria</taxon>
        <taxon>Enterobacterales</taxon>
        <taxon>Erwiniaceae</taxon>
        <taxon>Pantoea</taxon>
    </lineage>
</organism>
<dbReference type="GO" id="GO:0016787">
    <property type="term" value="F:hydrolase activity"/>
    <property type="evidence" value="ECO:0007669"/>
    <property type="project" value="UniProtKB-KW"/>
</dbReference>
<dbReference type="AlphaFoldDB" id="A0A1V9DMH3"/>
<dbReference type="GO" id="GO:0000287">
    <property type="term" value="F:magnesium ion binding"/>
    <property type="evidence" value="ECO:0007669"/>
    <property type="project" value="UniProtKB-ARBA"/>
</dbReference>
<dbReference type="SUPFAM" id="SSF56784">
    <property type="entry name" value="HAD-like"/>
    <property type="match status" value="1"/>
</dbReference>
<keyword evidence="8" id="KW-1185">Reference proteome</keyword>
<dbReference type="Gene3D" id="3.40.50.1000">
    <property type="entry name" value="HAD superfamily/HAD-like"/>
    <property type="match status" value="1"/>
</dbReference>
<evidence type="ECO:0000256" key="5">
    <source>
        <dbReference type="ARBA" id="ARBA00022842"/>
    </source>
</evidence>
<protein>
    <submittedName>
        <fullName evidence="7">2-deoxyglucose-6-phosphatase</fullName>
    </submittedName>
</protein>
<dbReference type="InterPro" id="IPR006439">
    <property type="entry name" value="HAD-SF_hydro_IA"/>
</dbReference>
<evidence type="ECO:0000256" key="3">
    <source>
        <dbReference type="ARBA" id="ARBA00022723"/>
    </source>
</evidence>
<keyword evidence="3" id="KW-0479">Metal-binding</keyword>
<evidence type="ECO:0000313" key="8">
    <source>
        <dbReference type="Proteomes" id="UP000192769"/>
    </source>
</evidence>
<dbReference type="SFLD" id="SFLDG01129">
    <property type="entry name" value="C1.5:_HAD__Beta-PGM__Phosphata"/>
    <property type="match status" value="1"/>
</dbReference>
<dbReference type="OrthoDB" id="9800058at2"/>
<dbReference type="FunFam" id="3.40.50.1000:FF:000036">
    <property type="entry name" value="HAD family hydrolase"/>
    <property type="match status" value="1"/>
</dbReference>
<name>A0A1V9DMH3_9GAMM</name>
<evidence type="ECO:0000256" key="2">
    <source>
        <dbReference type="ARBA" id="ARBA00006171"/>
    </source>
</evidence>
<keyword evidence="5" id="KW-0460">Magnesium</keyword>
<dbReference type="SFLD" id="SFLDG01135">
    <property type="entry name" value="C1.5.6:_HAD__Beta-PGM__Phospha"/>
    <property type="match status" value="1"/>
</dbReference>
<dbReference type="PANTHER" id="PTHR46193">
    <property type="entry name" value="6-PHOSPHOGLUCONATE PHOSPHATASE"/>
    <property type="match status" value="1"/>
</dbReference>
<evidence type="ECO:0000256" key="6">
    <source>
        <dbReference type="ARBA" id="ARBA00023277"/>
    </source>
</evidence>
<dbReference type="EMBL" id="MWUE01000008">
    <property type="protein sequence ID" value="OQP35036.1"/>
    <property type="molecule type" value="Genomic_DNA"/>
</dbReference>
<comment type="cofactor">
    <cofactor evidence="1">
        <name>Mg(2+)</name>
        <dbReference type="ChEBI" id="CHEBI:18420"/>
    </cofactor>
</comment>
<dbReference type="CDD" id="cd07505">
    <property type="entry name" value="HAD_BPGM-like"/>
    <property type="match status" value="1"/>
</dbReference>
<dbReference type="InterPro" id="IPR051600">
    <property type="entry name" value="Beta-PGM-like"/>
</dbReference>
<dbReference type="InterPro" id="IPR023214">
    <property type="entry name" value="HAD_sf"/>
</dbReference>
<proteinExistence type="inferred from homology"/>
<keyword evidence="4" id="KW-0378">Hydrolase</keyword>
<sequence length="226" mass="25106">MPYTRPVYAALFDMDGLIIDSEPLWDRAELDIFASLGVDLSRRAELPDTLGLRIDQVVRMWYETLPWSGPDQQEVTARIIARALALIEEKRPLLPGVKQALQLCRERGLKTGLVSASPLMMLERVLALFDLRGDFDVLVSAEALPYSKPHPQVYLDAAARLNVDPLHCVTLEDSVNGMIATKAARMRSVVVPPAALRDDARWSLADVRLDDLTQLTAAHLLGDTHS</sequence>
<comment type="caution">
    <text evidence="7">The sequence shown here is derived from an EMBL/GenBank/DDBJ whole genome shotgun (WGS) entry which is preliminary data.</text>
</comment>
<dbReference type="Gene3D" id="1.10.150.240">
    <property type="entry name" value="Putative phosphatase, domain 2"/>
    <property type="match status" value="1"/>
</dbReference>
<dbReference type="NCBIfam" id="TIGR01509">
    <property type="entry name" value="HAD-SF-IA-v3"/>
    <property type="match status" value="1"/>
</dbReference>
<dbReference type="InterPro" id="IPR023198">
    <property type="entry name" value="PGP-like_dom2"/>
</dbReference>
<dbReference type="InterPro" id="IPR036412">
    <property type="entry name" value="HAD-like_sf"/>
</dbReference>
<dbReference type="PRINTS" id="PR00413">
    <property type="entry name" value="HADHALOGNASE"/>
</dbReference>